<evidence type="ECO:0000256" key="2">
    <source>
        <dbReference type="ARBA" id="ARBA00022679"/>
    </source>
</evidence>
<dbReference type="PIRSF" id="PIRSF000538">
    <property type="entry name" value="GlpK"/>
    <property type="match status" value="1"/>
</dbReference>
<dbReference type="GO" id="GO:0016301">
    <property type="term" value="F:kinase activity"/>
    <property type="evidence" value="ECO:0007669"/>
    <property type="project" value="UniProtKB-KW"/>
</dbReference>
<dbReference type="Gene3D" id="3.30.420.40">
    <property type="match status" value="2"/>
</dbReference>
<dbReference type="Pfam" id="PF00370">
    <property type="entry name" value="FGGY_N"/>
    <property type="match status" value="1"/>
</dbReference>
<dbReference type="PROSITE" id="PS00445">
    <property type="entry name" value="FGGY_KINASES_2"/>
    <property type="match status" value="1"/>
</dbReference>
<evidence type="ECO:0000313" key="7">
    <source>
        <dbReference type="EMBL" id="BDR53367.1"/>
    </source>
</evidence>
<dbReference type="InterPro" id="IPR050406">
    <property type="entry name" value="FGGY_Carb_Kinase"/>
</dbReference>
<keyword evidence="3 4" id="KW-0418">Kinase</keyword>
<protein>
    <submittedName>
        <fullName evidence="7">Carbohydrate kinase</fullName>
    </submittedName>
</protein>
<proteinExistence type="inferred from homology"/>
<evidence type="ECO:0000259" key="5">
    <source>
        <dbReference type="Pfam" id="PF00370"/>
    </source>
</evidence>
<keyword evidence="2 4" id="KW-0808">Transferase</keyword>
<dbReference type="InterPro" id="IPR018483">
    <property type="entry name" value="Carb_kinase_FGGY_CS"/>
</dbReference>
<evidence type="ECO:0000256" key="3">
    <source>
        <dbReference type="ARBA" id="ARBA00022777"/>
    </source>
</evidence>
<reference evidence="7 8" key="1">
    <citation type="journal article" date="2023" name="Microbiol. Spectr.">
        <title>Symbiosis of Carpenter Bees with Uncharacterized Lactic Acid Bacteria Showing NAD Auxotrophy.</title>
        <authorList>
            <person name="Kawasaki S."/>
            <person name="Ozawa K."/>
            <person name="Mori T."/>
            <person name="Yamamoto A."/>
            <person name="Ito M."/>
            <person name="Ohkuma M."/>
            <person name="Sakamoto M."/>
            <person name="Matsutani M."/>
        </authorList>
    </citation>
    <scope>NUCLEOTIDE SEQUENCE [LARGE SCALE GENOMIC DNA]</scope>
    <source>
        <strain evidence="7 8">Kim37-2</strain>
    </source>
</reference>
<dbReference type="InterPro" id="IPR000577">
    <property type="entry name" value="Carb_kinase_FGGY"/>
</dbReference>
<evidence type="ECO:0000313" key="8">
    <source>
        <dbReference type="Proteomes" id="UP001321766"/>
    </source>
</evidence>
<dbReference type="CDD" id="cd07802">
    <property type="entry name" value="ASKHA_NBD_FGGY_EcLyxK-like"/>
    <property type="match status" value="1"/>
</dbReference>
<dbReference type="PANTHER" id="PTHR43095:SF3">
    <property type="entry name" value="L-XYLULOSE_3-KETO-L-GULONATE KINASE"/>
    <property type="match status" value="1"/>
</dbReference>
<keyword evidence="8" id="KW-1185">Reference proteome</keyword>
<sequence length="507" mass="55224">MSTTKQYFLTIDNGGTNTKVIIVDDQGKQLSVSSFPTESVERRPGFREVNPDHMWQDIGKASRASIAQAGINPSQISAVAPVGHGKGLYLLDQSGHPFMNGILSSDSRATRLTDIFESQVERIYPISHQHVMAMQFPVLLRWLKENEPDHYQSIGHVLSNKDFIRFLLTGEVLEEQGDASGNNLVNLSTQDYDSRLFDFFGIPEMQEKMPHLVKATDSCGKITADAAANTGIPEGTPVYAGLFDIDACALATGVLTDDIFSITAGTWNINVFPSKVPAPVDSGCMDSLFPTGGILVEASSPTSAGNLDYMVHMATGHAPDFTELESMLSRTDASSSSMLFLPFLYGSNVNLKAESAFVGLRSSDNTDQFMRSIYEGVAFAHRQHIDQLLQVLGRKPQVARISGGACNSPLWIQMFADVLNMPIETVNGSELGGLGGAMCSAVGSGLYTDFQESFDQMSSLAHRYEPNASQAAIYDSKYEAYRSTLDSMDALWAPLRTMQDTVEKSQA</sequence>
<feature type="domain" description="Carbohydrate kinase FGGY C-terminal" evidence="6">
    <location>
        <begin position="262"/>
        <end position="442"/>
    </location>
</feature>
<comment type="similarity">
    <text evidence="1 4">Belongs to the FGGY kinase family.</text>
</comment>
<dbReference type="Proteomes" id="UP001321766">
    <property type="component" value="Chromosome"/>
</dbReference>
<dbReference type="EMBL" id="AP026798">
    <property type="protein sequence ID" value="BDR53367.1"/>
    <property type="molecule type" value="Genomic_DNA"/>
</dbReference>
<organism evidence="7 8">
    <name type="scientific">Bombiscardovia nodaiensis</name>
    <dbReference type="NCBI Taxonomy" id="2932181"/>
    <lineage>
        <taxon>Bacteria</taxon>
        <taxon>Bacillati</taxon>
        <taxon>Actinomycetota</taxon>
        <taxon>Actinomycetes</taxon>
        <taxon>Bifidobacteriales</taxon>
        <taxon>Bifidobacteriaceae</taxon>
        <taxon>Bombiscardovia</taxon>
    </lineage>
</organism>
<evidence type="ECO:0000259" key="6">
    <source>
        <dbReference type="Pfam" id="PF02782"/>
    </source>
</evidence>
<gene>
    <name evidence="7" type="ORF">KIM372_12740</name>
</gene>
<dbReference type="InterPro" id="IPR018484">
    <property type="entry name" value="FGGY_N"/>
</dbReference>
<dbReference type="Pfam" id="PF02782">
    <property type="entry name" value="FGGY_C"/>
    <property type="match status" value="1"/>
</dbReference>
<dbReference type="SUPFAM" id="SSF53067">
    <property type="entry name" value="Actin-like ATPase domain"/>
    <property type="match status" value="2"/>
</dbReference>
<dbReference type="PANTHER" id="PTHR43095">
    <property type="entry name" value="SUGAR KINASE"/>
    <property type="match status" value="1"/>
</dbReference>
<dbReference type="InterPro" id="IPR018485">
    <property type="entry name" value="FGGY_C"/>
</dbReference>
<evidence type="ECO:0000256" key="4">
    <source>
        <dbReference type="RuleBase" id="RU003733"/>
    </source>
</evidence>
<evidence type="ECO:0000256" key="1">
    <source>
        <dbReference type="ARBA" id="ARBA00009156"/>
    </source>
</evidence>
<feature type="domain" description="Carbohydrate kinase FGGY N-terminal" evidence="5">
    <location>
        <begin position="7"/>
        <end position="250"/>
    </location>
</feature>
<accession>A0ABM8B8Z9</accession>
<dbReference type="InterPro" id="IPR043129">
    <property type="entry name" value="ATPase_NBD"/>
</dbReference>
<name>A0ABM8B8Z9_9BIFI</name>